<proteinExistence type="predicted"/>
<keyword evidence="2" id="KW-1185">Reference proteome</keyword>
<dbReference type="EMBL" id="JANBUN010000341">
    <property type="protein sequence ID" value="KAJ2804566.1"/>
    <property type="molecule type" value="Genomic_DNA"/>
</dbReference>
<dbReference type="Proteomes" id="UP001140087">
    <property type="component" value="Unassembled WGS sequence"/>
</dbReference>
<name>A0ACC1LC31_9FUNG</name>
<evidence type="ECO:0000313" key="1">
    <source>
        <dbReference type="EMBL" id="KAJ2804566.1"/>
    </source>
</evidence>
<protein>
    <submittedName>
        <fullName evidence="1">Uncharacterized protein</fullName>
    </submittedName>
</protein>
<sequence>MAAHSPRAASERPFRVSARDILWRLLNVVTAGLWVAVAAFHFVDRSFQSVVPGIALLVIGLMSIVLEFWRPDSILENCYFLWNFMGRGLFLLLMGCLVMGVRAINYAASGISWGIGLLYIVLWFTSFTLFPVASGPRRDLEAQFQSQ</sequence>
<evidence type="ECO:0000313" key="2">
    <source>
        <dbReference type="Proteomes" id="UP001140087"/>
    </source>
</evidence>
<gene>
    <name evidence="1" type="ORF">H4R21_001593</name>
</gene>
<comment type="caution">
    <text evidence="1">The sequence shown here is derived from an EMBL/GenBank/DDBJ whole genome shotgun (WGS) entry which is preliminary data.</text>
</comment>
<accession>A0ACC1LC31</accession>
<reference evidence="1" key="1">
    <citation type="submission" date="2022-07" db="EMBL/GenBank/DDBJ databases">
        <title>Phylogenomic reconstructions and comparative analyses of Kickxellomycotina fungi.</title>
        <authorList>
            <person name="Reynolds N.K."/>
            <person name="Stajich J.E."/>
            <person name="Barry K."/>
            <person name="Grigoriev I.V."/>
            <person name="Crous P."/>
            <person name="Smith M.E."/>
        </authorList>
    </citation>
    <scope>NUCLEOTIDE SEQUENCE</scope>
    <source>
        <strain evidence="1">BCRC 34780</strain>
    </source>
</reference>
<organism evidence="1 2">
    <name type="scientific">Coemansia helicoidea</name>
    <dbReference type="NCBI Taxonomy" id="1286919"/>
    <lineage>
        <taxon>Eukaryota</taxon>
        <taxon>Fungi</taxon>
        <taxon>Fungi incertae sedis</taxon>
        <taxon>Zoopagomycota</taxon>
        <taxon>Kickxellomycotina</taxon>
        <taxon>Kickxellomycetes</taxon>
        <taxon>Kickxellales</taxon>
        <taxon>Kickxellaceae</taxon>
        <taxon>Coemansia</taxon>
    </lineage>
</organism>